<evidence type="ECO:0000313" key="3">
    <source>
        <dbReference type="Proteomes" id="UP000266723"/>
    </source>
</evidence>
<accession>A0ABQ7DZC8</accession>
<protein>
    <submittedName>
        <fullName evidence="2">Uncharacterized protein</fullName>
    </submittedName>
</protein>
<gene>
    <name evidence="2" type="ORF">DY000_02028739</name>
</gene>
<feature type="compositionally biased region" description="Basic and acidic residues" evidence="1">
    <location>
        <begin position="31"/>
        <end position="49"/>
    </location>
</feature>
<feature type="region of interest" description="Disordered" evidence="1">
    <location>
        <begin position="30"/>
        <end position="49"/>
    </location>
</feature>
<evidence type="ECO:0000256" key="1">
    <source>
        <dbReference type="SAM" id="MobiDB-lite"/>
    </source>
</evidence>
<comment type="caution">
    <text evidence="2">The sequence shown here is derived from an EMBL/GenBank/DDBJ whole genome shotgun (WGS) entry which is preliminary data.</text>
</comment>
<keyword evidence="3" id="KW-1185">Reference proteome</keyword>
<sequence>MAALHTGRWKRREEVKNIPVAVPVNKRRRGVYKEDRSGADDFRRGLFTK</sequence>
<organism evidence="2 3">
    <name type="scientific">Brassica cretica</name>
    <name type="common">Mustard</name>
    <dbReference type="NCBI Taxonomy" id="69181"/>
    <lineage>
        <taxon>Eukaryota</taxon>
        <taxon>Viridiplantae</taxon>
        <taxon>Streptophyta</taxon>
        <taxon>Embryophyta</taxon>
        <taxon>Tracheophyta</taxon>
        <taxon>Spermatophyta</taxon>
        <taxon>Magnoliopsida</taxon>
        <taxon>eudicotyledons</taxon>
        <taxon>Gunneridae</taxon>
        <taxon>Pentapetalae</taxon>
        <taxon>rosids</taxon>
        <taxon>malvids</taxon>
        <taxon>Brassicales</taxon>
        <taxon>Brassicaceae</taxon>
        <taxon>Brassiceae</taxon>
        <taxon>Brassica</taxon>
    </lineage>
</organism>
<dbReference type="EMBL" id="QGKV02000649">
    <property type="protein sequence ID" value="KAF3582706.1"/>
    <property type="molecule type" value="Genomic_DNA"/>
</dbReference>
<dbReference type="Proteomes" id="UP000266723">
    <property type="component" value="Unassembled WGS sequence"/>
</dbReference>
<name>A0ABQ7DZC8_BRACR</name>
<proteinExistence type="predicted"/>
<reference evidence="2 3" key="1">
    <citation type="journal article" date="2020" name="BMC Genomics">
        <title>Intraspecific diversification of the crop wild relative Brassica cretica Lam. using demographic model selection.</title>
        <authorList>
            <person name="Kioukis A."/>
            <person name="Michalopoulou V.A."/>
            <person name="Briers L."/>
            <person name="Pirintsos S."/>
            <person name="Studholme D.J."/>
            <person name="Pavlidis P."/>
            <person name="Sarris P.F."/>
        </authorList>
    </citation>
    <scope>NUCLEOTIDE SEQUENCE [LARGE SCALE GENOMIC DNA]</scope>
    <source>
        <strain evidence="3">cv. PFS-1207/04</strain>
    </source>
</reference>
<evidence type="ECO:0000313" key="2">
    <source>
        <dbReference type="EMBL" id="KAF3582706.1"/>
    </source>
</evidence>